<dbReference type="Proteomes" id="UP000805193">
    <property type="component" value="Unassembled WGS sequence"/>
</dbReference>
<sequence length="163" mass="18302">MSVLQAFLDLGEKEGSQASPAPQNTLECPATYIGETKNFPERIRQHKNDVRTFDIPPSIVGSDTVEKFHVEEGKNFQLTCSATGQPQPVVTWRRTDGEAIYGAKWHESYVEDRVLNLTRVSREEMGGYVCIASNGIPPTARMDVLLEVRTDKDHRKKIDALNI</sequence>
<evidence type="ECO:0000313" key="1">
    <source>
        <dbReference type="EMBL" id="KAG0413293.1"/>
    </source>
</evidence>
<accession>A0AC60P1H5</accession>
<reference evidence="1 2" key="1">
    <citation type="journal article" date="2020" name="Cell">
        <title>Large-Scale Comparative Analyses of Tick Genomes Elucidate Their Genetic Diversity and Vector Capacities.</title>
        <authorList>
            <consortium name="Tick Genome and Microbiome Consortium (TIGMIC)"/>
            <person name="Jia N."/>
            <person name="Wang J."/>
            <person name="Shi W."/>
            <person name="Du L."/>
            <person name="Sun Y."/>
            <person name="Zhan W."/>
            <person name="Jiang J.F."/>
            <person name="Wang Q."/>
            <person name="Zhang B."/>
            <person name="Ji P."/>
            <person name="Bell-Sakyi L."/>
            <person name="Cui X.M."/>
            <person name="Yuan T.T."/>
            <person name="Jiang B.G."/>
            <person name="Yang W.F."/>
            <person name="Lam T.T."/>
            <person name="Chang Q.C."/>
            <person name="Ding S.J."/>
            <person name="Wang X.J."/>
            <person name="Zhu J.G."/>
            <person name="Ruan X.D."/>
            <person name="Zhao L."/>
            <person name="Wei J.T."/>
            <person name="Ye R.Z."/>
            <person name="Que T.C."/>
            <person name="Du C.H."/>
            <person name="Zhou Y.H."/>
            <person name="Cheng J.X."/>
            <person name="Dai P.F."/>
            <person name="Guo W.B."/>
            <person name="Han X.H."/>
            <person name="Huang E.J."/>
            <person name="Li L.F."/>
            <person name="Wei W."/>
            <person name="Gao Y.C."/>
            <person name="Liu J.Z."/>
            <person name="Shao H.Z."/>
            <person name="Wang X."/>
            <person name="Wang C.C."/>
            <person name="Yang T.C."/>
            <person name="Huo Q.B."/>
            <person name="Li W."/>
            <person name="Chen H.Y."/>
            <person name="Chen S.E."/>
            <person name="Zhou L.G."/>
            <person name="Ni X.B."/>
            <person name="Tian J.H."/>
            <person name="Sheng Y."/>
            <person name="Liu T."/>
            <person name="Pan Y.S."/>
            <person name="Xia L.Y."/>
            <person name="Li J."/>
            <person name="Zhao F."/>
            <person name="Cao W.C."/>
        </authorList>
    </citation>
    <scope>NUCLEOTIDE SEQUENCE [LARGE SCALE GENOMIC DNA]</scope>
    <source>
        <strain evidence="1">Iper-2018</strain>
    </source>
</reference>
<name>A0AC60P1H5_IXOPE</name>
<protein>
    <submittedName>
        <fullName evidence="1">Uncharacterized protein</fullName>
    </submittedName>
</protein>
<gene>
    <name evidence="1" type="ORF">HPB47_009554</name>
</gene>
<organism evidence="1 2">
    <name type="scientific">Ixodes persulcatus</name>
    <name type="common">Taiga tick</name>
    <dbReference type="NCBI Taxonomy" id="34615"/>
    <lineage>
        <taxon>Eukaryota</taxon>
        <taxon>Metazoa</taxon>
        <taxon>Ecdysozoa</taxon>
        <taxon>Arthropoda</taxon>
        <taxon>Chelicerata</taxon>
        <taxon>Arachnida</taxon>
        <taxon>Acari</taxon>
        <taxon>Parasitiformes</taxon>
        <taxon>Ixodida</taxon>
        <taxon>Ixodoidea</taxon>
        <taxon>Ixodidae</taxon>
        <taxon>Ixodinae</taxon>
        <taxon>Ixodes</taxon>
    </lineage>
</organism>
<dbReference type="EMBL" id="JABSTQ010011275">
    <property type="protein sequence ID" value="KAG0413293.1"/>
    <property type="molecule type" value="Genomic_DNA"/>
</dbReference>
<proteinExistence type="predicted"/>
<keyword evidence="2" id="KW-1185">Reference proteome</keyword>
<evidence type="ECO:0000313" key="2">
    <source>
        <dbReference type="Proteomes" id="UP000805193"/>
    </source>
</evidence>
<comment type="caution">
    <text evidence="1">The sequence shown here is derived from an EMBL/GenBank/DDBJ whole genome shotgun (WGS) entry which is preliminary data.</text>
</comment>